<proteinExistence type="predicted"/>
<evidence type="ECO:0000313" key="3">
    <source>
        <dbReference type="Proteomes" id="UP000295431"/>
    </source>
</evidence>
<dbReference type="RefSeq" id="WP_131938693.1">
    <property type="nucleotide sequence ID" value="NZ_BAAAMX010000005.1"/>
</dbReference>
<sequence>MCNGEDSGCGCVEVATNVIDAPDGIVAVRDTKTGCLLEFDRHEWEGFIKSVKNNEFDI</sequence>
<evidence type="ECO:0000313" key="2">
    <source>
        <dbReference type="EMBL" id="TDC17317.1"/>
    </source>
</evidence>
<organism evidence="2 3">
    <name type="scientific">Actinomadura bangladeshensis</name>
    <dbReference type="NCBI Taxonomy" id="453573"/>
    <lineage>
        <taxon>Bacteria</taxon>
        <taxon>Bacillati</taxon>
        <taxon>Actinomycetota</taxon>
        <taxon>Actinomycetes</taxon>
        <taxon>Streptosporangiales</taxon>
        <taxon>Thermomonosporaceae</taxon>
        <taxon>Actinomadura</taxon>
    </lineage>
</organism>
<dbReference type="AlphaFoldDB" id="A0A4R4P8Z2"/>
<evidence type="ECO:0000259" key="1">
    <source>
        <dbReference type="Pfam" id="PF04149"/>
    </source>
</evidence>
<dbReference type="OrthoDB" id="4330022at2"/>
<keyword evidence="3" id="KW-1185">Reference proteome</keyword>
<feature type="domain" description="DUF397" evidence="1">
    <location>
        <begin position="7"/>
        <end position="52"/>
    </location>
</feature>
<reference evidence="2 3" key="1">
    <citation type="submission" date="2019-03" db="EMBL/GenBank/DDBJ databases">
        <title>Draft genome sequences of novel Actinobacteria.</title>
        <authorList>
            <person name="Sahin N."/>
            <person name="Ay H."/>
            <person name="Saygin H."/>
        </authorList>
    </citation>
    <scope>NUCLEOTIDE SEQUENCE [LARGE SCALE GENOMIC DNA]</scope>
    <source>
        <strain evidence="2 3">DSM 45347</strain>
    </source>
</reference>
<accession>A0A4R4P8Z2</accession>
<comment type="caution">
    <text evidence="2">The sequence shown here is derived from an EMBL/GenBank/DDBJ whole genome shotgun (WGS) entry which is preliminary data.</text>
</comment>
<name>A0A4R4P8Z2_9ACTN</name>
<dbReference type="Pfam" id="PF04149">
    <property type="entry name" value="DUF397"/>
    <property type="match status" value="1"/>
</dbReference>
<protein>
    <submittedName>
        <fullName evidence="2">DUF397 domain-containing protein</fullName>
    </submittedName>
</protein>
<gene>
    <name evidence="2" type="ORF">E1284_09750</name>
</gene>
<dbReference type="InterPro" id="IPR007278">
    <property type="entry name" value="DUF397"/>
</dbReference>
<dbReference type="EMBL" id="SMJW01000035">
    <property type="protein sequence ID" value="TDC17317.1"/>
    <property type="molecule type" value="Genomic_DNA"/>
</dbReference>
<dbReference type="Proteomes" id="UP000295431">
    <property type="component" value="Unassembled WGS sequence"/>
</dbReference>